<dbReference type="PROSITE" id="PS51375">
    <property type="entry name" value="PPR"/>
    <property type="match status" value="3"/>
</dbReference>
<dbReference type="AlphaFoldDB" id="A0A1S8B7W9"/>
<dbReference type="EMBL" id="MSZU01000111">
    <property type="protein sequence ID" value="OMP83291.1"/>
    <property type="molecule type" value="Genomic_DNA"/>
</dbReference>
<evidence type="ECO:0000256" key="2">
    <source>
        <dbReference type="ARBA" id="ARBA00022737"/>
    </source>
</evidence>
<evidence type="ECO:0000256" key="4">
    <source>
        <dbReference type="ARBA" id="ARBA00044511"/>
    </source>
</evidence>
<dbReference type="InterPro" id="IPR002885">
    <property type="entry name" value="PPR_rpt"/>
</dbReference>
<feature type="repeat" description="PPR" evidence="5">
    <location>
        <begin position="697"/>
        <end position="731"/>
    </location>
</feature>
<gene>
    <name evidence="7" type="ORF">BK809_0004672</name>
</gene>
<dbReference type="InterPro" id="IPR011990">
    <property type="entry name" value="TPR-like_helical_dom_sf"/>
</dbReference>
<feature type="region of interest" description="Disordered" evidence="6">
    <location>
        <begin position="67"/>
        <end position="87"/>
    </location>
</feature>
<reference evidence="7 8" key="1">
    <citation type="submission" date="2017-01" db="EMBL/GenBank/DDBJ databases">
        <title>Draft genome sequence of Diplodia seriata F98.1, a fungal species involved in grapevine trunk diseases.</title>
        <authorList>
            <person name="Robert-Siegwald G."/>
            <person name="Vallet J."/>
            <person name="Abou-Mansour E."/>
            <person name="Xu J."/>
            <person name="Rey P."/>
            <person name="Bertsch C."/>
            <person name="Rego C."/>
            <person name="Larignon P."/>
            <person name="Fontaine F."/>
            <person name="Lebrun M.-H."/>
        </authorList>
    </citation>
    <scope>NUCLEOTIDE SEQUENCE [LARGE SCALE GENOMIC DNA]</scope>
    <source>
        <strain evidence="7 8">F98.1</strain>
    </source>
</reference>
<dbReference type="NCBIfam" id="TIGR00756">
    <property type="entry name" value="PPR"/>
    <property type="match status" value="3"/>
</dbReference>
<evidence type="ECO:0000313" key="8">
    <source>
        <dbReference type="Proteomes" id="UP000190776"/>
    </source>
</evidence>
<proteinExistence type="inferred from homology"/>
<feature type="region of interest" description="Disordered" evidence="6">
    <location>
        <begin position="790"/>
        <end position="813"/>
    </location>
</feature>
<dbReference type="Proteomes" id="UP000190776">
    <property type="component" value="Unassembled WGS sequence"/>
</dbReference>
<accession>A0A1S8B7W9</accession>
<name>A0A1S8B7W9_9PEZI</name>
<comment type="subunit">
    <text evidence="4">Binds to mitochondrial small subunit 15S rRNA.</text>
</comment>
<protein>
    <submittedName>
        <fullName evidence="7">Pentatricopeptide repeat-containing protein</fullName>
    </submittedName>
</protein>
<evidence type="ECO:0000313" key="7">
    <source>
        <dbReference type="EMBL" id="OMP83291.1"/>
    </source>
</evidence>
<keyword evidence="2" id="KW-0677">Repeat</keyword>
<sequence length="813" mass="92065">MPSNPIAHYAGTIRGNLLPVLPILAPRAVEEIRGVSRRAGPAVTRLYQQRPIDNGSVRSHASRRPFATFASPNPLAPASSRPQCPRSWPFFRRPESRAYSTSEEDYLVEEDDEKAILQGLPSDGLPLEDAQLYTLMNPEFRELRRAAFLLTSQGATPTEDVKQLLERAAALPPLDEFPQQDVWWIKKFAQLNAVHNVWLPVDLRTSRLEINSMTEQAVKQLLGRGRDAVSIDHAWKFSMRSNYSPEGKRNIWCEMMLWLLYNDQGAVLPALEATSRGRKAPDYVVADILEQFISNHLQGAKRGQLQIPPDFLSTLARLLGQNYFLGHALSQKFVYLTLAHCSLEQGNTFWDLLQAARFRASWHTLYQVAYFFGRHGEYNKALEVLRKPIELGAPPTHPAFLATCAQILRNSVAKAEAYSATTKILSDLVSMGVSFNIYLYTVTMHNAVDCGDLQSAFTVYRLMQENGVEPNDYTYTVLLKGLKDNASPELLQSVIIDAERSLPNLQRPRIVATDILHCVYLHHFEPACTAATFTNLAKVYCEYFNPSALIRLGVPAQFFGGPAEATDRAGMNSPPAALGIMLTAYLKLVSQHNPEEVVRLYRIFHDQTQHSGDHGLATLGQSDYFFNSFLLALGQNAETLPMVPEVLWQMSDPRLHSKPITSKYTWDILVNAFMRHNQPEAAERVLNVMSKHGQQPNDVTWNSLVRWYARRKDVDRVLDTIRRMQIQQMSLSVTSLRALGSLPESDRLARGLQELDDLRRRPPHKQANEEQDYLVPDDYQESLAWQSIDEEDFSRDDAQRIEKAPVDAEQNNR</sequence>
<comment type="function">
    <text evidence="3">Regulates mitochondrial small subunit maturation by controlling 15S rRNA 5'-end processing. Localizes to the 5' precursor of the 15S rRNA in a position that is subsequently occupied by mS47 in the mature yeast mtSSU. Uses structure and sequence-specific RNA recognition, binding to a single-stranded region of the precursor and specifically recognizing bases -6 to -1. The exchange of Ccm1 for mS47 is coupled to the irreversible removal of precursor rRNA that is accompanied by conformational changes of the mitoribosomal proteins uS5m and mS26. These conformational changes signal completion of 5'-end rRNA processing through protection of the mature 5'-end of the 15S rRNA and stabilization of mS47. The removal of the 5' precursor together with the dissociation of Ccm1 may be catalyzed by the 5'-3' exoribonuclease Pet127. Involved in the specific removal of group I introns in mitochondrial encoded transcripts.</text>
</comment>
<organism evidence="7 8">
    <name type="scientific">Diplodia seriata</name>
    <dbReference type="NCBI Taxonomy" id="420778"/>
    <lineage>
        <taxon>Eukaryota</taxon>
        <taxon>Fungi</taxon>
        <taxon>Dikarya</taxon>
        <taxon>Ascomycota</taxon>
        <taxon>Pezizomycotina</taxon>
        <taxon>Dothideomycetes</taxon>
        <taxon>Dothideomycetes incertae sedis</taxon>
        <taxon>Botryosphaeriales</taxon>
        <taxon>Botryosphaeriaceae</taxon>
        <taxon>Diplodia</taxon>
    </lineage>
</organism>
<evidence type="ECO:0000256" key="6">
    <source>
        <dbReference type="SAM" id="MobiDB-lite"/>
    </source>
</evidence>
<feature type="region of interest" description="Disordered" evidence="6">
    <location>
        <begin position="754"/>
        <end position="776"/>
    </location>
</feature>
<dbReference type="PANTHER" id="PTHR47447">
    <property type="entry name" value="OS03G0856100 PROTEIN"/>
    <property type="match status" value="1"/>
</dbReference>
<feature type="compositionally biased region" description="Basic and acidic residues" evidence="6">
    <location>
        <begin position="795"/>
        <end position="813"/>
    </location>
</feature>
<dbReference type="Gene3D" id="1.25.40.10">
    <property type="entry name" value="Tetratricopeptide repeat domain"/>
    <property type="match status" value="2"/>
</dbReference>
<dbReference type="PANTHER" id="PTHR47447:SF21">
    <property type="entry name" value="PENTACOTRIPEPTIDE-REPEAT REGION OF PRORP DOMAIN-CONTAINING PROTEIN"/>
    <property type="match status" value="1"/>
</dbReference>
<dbReference type="Pfam" id="PF13041">
    <property type="entry name" value="PPR_2"/>
    <property type="match status" value="2"/>
</dbReference>
<comment type="caution">
    <text evidence="7">The sequence shown here is derived from an EMBL/GenBank/DDBJ whole genome shotgun (WGS) entry which is preliminary data.</text>
</comment>
<evidence type="ECO:0000256" key="1">
    <source>
        <dbReference type="ARBA" id="ARBA00006192"/>
    </source>
</evidence>
<evidence type="ECO:0000256" key="5">
    <source>
        <dbReference type="PROSITE-ProRule" id="PRU00708"/>
    </source>
</evidence>
<comment type="similarity">
    <text evidence="1">Belongs to the CCM1 family.</text>
</comment>
<dbReference type="OrthoDB" id="185373at2759"/>
<feature type="repeat" description="PPR" evidence="5">
    <location>
        <begin position="436"/>
        <end position="470"/>
    </location>
</feature>
<dbReference type="STRING" id="420778.A0A1S8B7W9"/>
<evidence type="ECO:0000256" key="3">
    <source>
        <dbReference type="ARBA" id="ARBA00044493"/>
    </source>
</evidence>
<feature type="repeat" description="PPR" evidence="5">
    <location>
        <begin position="662"/>
        <end position="696"/>
    </location>
</feature>